<dbReference type="CDD" id="cd00093">
    <property type="entry name" value="HTH_XRE"/>
    <property type="match status" value="1"/>
</dbReference>
<dbReference type="EMBL" id="WUTW01000014">
    <property type="protein sequence ID" value="MXQ68348.1"/>
    <property type="molecule type" value="Genomic_DNA"/>
</dbReference>
<reference evidence="2 3" key="1">
    <citation type="submission" date="2019-12" db="EMBL/GenBank/DDBJ databases">
        <title>Nocardia macrotermitis sp. nov. and Nocardia aurantia sp. nov., isolated from the gut of the fungus growing-termite Macrotermes natalensis.</title>
        <authorList>
            <person name="Christine B."/>
            <person name="Rene B."/>
        </authorList>
    </citation>
    <scope>NUCLEOTIDE SEQUENCE [LARGE SCALE GENOMIC DNA]</scope>
    <source>
        <strain evidence="2 3">DSM 102126</strain>
    </source>
</reference>
<dbReference type="Pfam" id="PF19054">
    <property type="entry name" value="DUF5753"/>
    <property type="match status" value="1"/>
</dbReference>
<evidence type="ECO:0000259" key="1">
    <source>
        <dbReference type="PROSITE" id="PS50943"/>
    </source>
</evidence>
<dbReference type="SUPFAM" id="SSF47413">
    <property type="entry name" value="lambda repressor-like DNA-binding domains"/>
    <property type="match status" value="1"/>
</dbReference>
<evidence type="ECO:0000313" key="2">
    <source>
        <dbReference type="EMBL" id="MXQ68348.1"/>
    </source>
</evidence>
<dbReference type="InterPro" id="IPR010982">
    <property type="entry name" value="Lambda_DNA-bd_dom_sf"/>
</dbReference>
<dbReference type="InterPro" id="IPR001387">
    <property type="entry name" value="Cro/C1-type_HTH"/>
</dbReference>
<gene>
    <name evidence="2" type="ORF">GQ466_30470</name>
</gene>
<dbReference type="GO" id="GO:0003677">
    <property type="term" value="F:DNA binding"/>
    <property type="evidence" value="ECO:0007669"/>
    <property type="project" value="InterPro"/>
</dbReference>
<dbReference type="Proteomes" id="UP000431901">
    <property type="component" value="Unassembled WGS sequence"/>
</dbReference>
<dbReference type="OrthoDB" id="3355929at2"/>
<dbReference type="InterPro" id="IPR043917">
    <property type="entry name" value="DUF5753"/>
</dbReference>
<name>A0A6I4WEU8_9ACTN</name>
<dbReference type="AlphaFoldDB" id="A0A6I4WEU8"/>
<protein>
    <submittedName>
        <fullName evidence="2">Helix-turn-helix domain-containing protein</fullName>
    </submittedName>
</protein>
<dbReference type="Gene3D" id="1.10.260.40">
    <property type="entry name" value="lambda repressor-like DNA-binding domains"/>
    <property type="match status" value="1"/>
</dbReference>
<evidence type="ECO:0000313" key="3">
    <source>
        <dbReference type="Proteomes" id="UP000431901"/>
    </source>
</evidence>
<feature type="domain" description="HTH cro/C1-type" evidence="1">
    <location>
        <begin position="43"/>
        <end position="72"/>
    </location>
</feature>
<accession>A0A6I4WEU8</accession>
<dbReference type="PROSITE" id="PS50943">
    <property type="entry name" value="HTH_CROC1"/>
    <property type="match status" value="1"/>
</dbReference>
<proteinExistence type="predicted"/>
<dbReference type="Pfam" id="PF01381">
    <property type="entry name" value="HTH_3"/>
    <property type="match status" value="1"/>
</dbReference>
<organism evidence="2 3">
    <name type="scientific">Actinomadura rayongensis</name>
    <dbReference type="NCBI Taxonomy" id="1429076"/>
    <lineage>
        <taxon>Bacteria</taxon>
        <taxon>Bacillati</taxon>
        <taxon>Actinomycetota</taxon>
        <taxon>Actinomycetes</taxon>
        <taxon>Streptosporangiales</taxon>
        <taxon>Thermomonosporaceae</taxon>
        <taxon>Actinomadura</taxon>
    </lineage>
</organism>
<keyword evidence="3" id="KW-1185">Reference proteome</keyword>
<dbReference type="RefSeq" id="WP_161106540.1">
    <property type="nucleotide sequence ID" value="NZ_JBHLYI010000027.1"/>
</dbReference>
<sequence>MIIPVIGGSAVNEPPDPRTSLWATIAFYLRFFRMQHGESGDILARRLGCSRSSISRLEAGEAELTPEQADKVDEGWNLGGLFGTLVYYATLGHDPDWLKAHLELEARAKTLRIYEGAVIPGLFQTPEYARSLFAANGIKDIEKHVKLRMERQAALTRPNPPQVWALLAEPVLEWQVGGPEVMRGQLERLLELADLPEVSIRIVSKAEGAHAGLGGTFKIMTVGGVDLVYTDAIGGGRLARGVQETERFSNWYESIGAQALPAGSSRRLIKKMMEGTRDDSVA</sequence>
<comment type="caution">
    <text evidence="2">The sequence shown here is derived from an EMBL/GenBank/DDBJ whole genome shotgun (WGS) entry which is preliminary data.</text>
</comment>